<dbReference type="EnsemblFungi" id="PTTG_25215-t43_1">
    <property type="protein sequence ID" value="PTTG_25215-t43_1-p1"/>
    <property type="gene ID" value="PTTG_25215"/>
</dbReference>
<dbReference type="OrthoDB" id="2797670at2759"/>
<dbReference type="STRING" id="630390.A0A180H3L4"/>
<reference evidence="1" key="2">
    <citation type="submission" date="2016-05" db="EMBL/GenBank/DDBJ databases">
        <title>Comparative analysis highlights variable genome content of wheat rusts and divergence of the mating loci.</title>
        <authorList>
            <person name="Cuomo C.A."/>
            <person name="Bakkeren G."/>
            <person name="Szabo L."/>
            <person name="Khalil H."/>
            <person name="Joly D."/>
            <person name="Goldberg J."/>
            <person name="Young S."/>
            <person name="Zeng Q."/>
            <person name="Fellers J."/>
        </authorList>
    </citation>
    <scope>NUCLEOTIDE SEQUENCE [LARGE SCALE GENOMIC DNA]</scope>
    <source>
        <strain evidence="1">1-1 BBBD Race 1</strain>
    </source>
</reference>
<dbReference type="AlphaFoldDB" id="A0A180H3L4"/>
<evidence type="ECO:0000313" key="1">
    <source>
        <dbReference type="EMBL" id="OAV99580.1"/>
    </source>
</evidence>
<gene>
    <name evidence="1" type="ORF">PTTG_25215</name>
</gene>
<reference evidence="2 3" key="3">
    <citation type="journal article" date="2017" name="G3 (Bethesda)">
        <title>Comparative analysis highlights variable genome content of wheat rusts and divergence of the mating loci.</title>
        <authorList>
            <person name="Cuomo C.A."/>
            <person name="Bakkeren G."/>
            <person name="Khalil H.B."/>
            <person name="Panwar V."/>
            <person name="Joly D."/>
            <person name="Linning R."/>
            <person name="Sakthikumar S."/>
            <person name="Song X."/>
            <person name="Adiconis X."/>
            <person name="Fan L."/>
            <person name="Goldberg J.M."/>
            <person name="Levin J.Z."/>
            <person name="Young S."/>
            <person name="Zeng Q."/>
            <person name="Anikster Y."/>
            <person name="Bruce M."/>
            <person name="Wang M."/>
            <person name="Yin C."/>
            <person name="McCallum B."/>
            <person name="Szabo L.J."/>
            <person name="Hulbert S."/>
            <person name="Chen X."/>
            <person name="Fellers J.P."/>
        </authorList>
    </citation>
    <scope>NUCLEOTIDE SEQUENCE</scope>
    <source>
        <strain evidence="3">Isolate 1-1 / race 1 (BBBD)</strain>
        <strain evidence="2">isolate 1-1 / race 1 (BBBD)</strain>
    </source>
</reference>
<evidence type="ECO:0000313" key="2">
    <source>
        <dbReference type="EnsemblFungi" id="PTTG_25215-t43_1-p1"/>
    </source>
</evidence>
<reference evidence="1" key="1">
    <citation type="submission" date="2009-11" db="EMBL/GenBank/DDBJ databases">
        <authorList>
            <consortium name="The Broad Institute Genome Sequencing Platform"/>
            <person name="Ward D."/>
            <person name="Feldgarden M."/>
            <person name="Earl A."/>
            <person name="Young S.K."/>
            <person name="Zeng Q."/>
            <person name="Koehrsen M."/>
            <person name="Alvarado L."/>
            <person name="Berlin A."/>
            <person name="Bochicchio J."/>
            <person name="Borenstein D."/>
            <person name="Chapman S.B."/>
            <person name="Chen Z."/>
            <person name="Engels R."/>
            <person name="Freedman E."/>
            <person name="Gellesch M."/>
            <person name="Goldberg J."/>
            <person name="Griggs A."/>
            <person name="Gujja S."/>
            <person name="Heilman E."/>
            <person name="Heiman D."/>
            <person name="Hepburn T."/>
            <person name="Howarth C."/>
            <person name="Jen D."/>
            <person name="Larson L."/>
            <person name="Lewis B."/>
            <person name="Mehta T."/>
            <person name="Park D."/>
            <person name="Pearson M."/>
            <person name="Roberts A."/>
            <person name="Saif S."/>
            <person name="Shea T."/>
            <person name="Shenoy N."/>
            <person name="Sisk P."/>
            <person name="Stolte C."/>
            <person name="Sykes S."/>
            <person name="Thomson T."/>
            <person name="Walk T."/>
            <person name="White J."/>
            <person name="Yandava C."/>
            <person name="Izard J."/>
            <person name="Baranova O.V."/>
            <person name="Blanton J.M."/>
            <person name="Tanner A.C."/>
            <person name="Dewhirst F.E."/>
            <person name="Haas B."/>
            <person name="Nusbaum C."/>
            <person name="Birren B."/>
        </authorList>
    </citation>
    <scope>NUCLEOTIDE SEQUENCE [LARGE SCALE GENOMIC DNA]</scope>
    <source>
        <strain evidence="1">1-1 BBBD Race 1</strain>
    </source>
</reference>
<organism evidence="1">
    <name type="scientific">Puccinia triticina (isolate 1-1 / race 1 (BBBD))</name>
    <name type="common">Brown leaf rust fungus</name>
    <dbReference type="NCBI Taxonomy" id="630390"/>
    <lineage>
        <taxon>Eukaryota</taxon>
        <taxon>Fungi</taxon>
        <taxon>Dikarya</taxon>
        <taxon>Basidiomycota</taxon>
        <taxon>Pucciniomycotina</taxon>
        <taxon>Pucciniomycetes</taxon>
        <taxon>Pucciniales</taxon>
        <taxon>Pucciniaceae</taxon>
        <taxon>Puccinia</taxon>
    </lineage>
</organism>
<reference evidence="2" key="4">
    <citation type="submission" date="2025-05" db="UniProtKB">
        <authorList>
            <consortium name="EnsemblFungi"/>
        </authorList>
    </citation>
    <scope>IDENTIFICATION</scope>
    <source>
        <strain evidence="2">isolate 1-1 / race 1 (BBBD)</strain>
    </source>
</reference>
<dbReference type="VEuPathDB" id="FungiDB:PTTG_25215"/>
<sequence>MPAQTTKTPRLSALMIIGNISVLYGNSLTFPGVHDIVTLTCLETDYKDAKTVTQGSNRVYYAEESGTDWDSLSDVVQP</sequence>
<dbReference type="EMBL" id="ADAS02000002">
    <property type="protein sequence ID" value="OAV99580.1"/>
    <property type="molecule type" value="Genomic_DNA"/>
</dbReference>
<name>A0A180H3L4_PUCT1</name>
<keyword evidence="3" id="KW-1185">Reference proteome</keyword>
<protein>
    <submittedName>
        <fullName evidence="1 2">Uncharacterized protein</fullName>
    </submittedName>
</protein>
<accession>A0A180H3L4</accession>
<evidence type="ECO:0000313" key="3">
    <source>
        <dbReference type="Proteomes" id="UP000005240"/>
    </source>
</evidence>
<proteinExistence type="predicted"/>
<dbReference type="Proteomes" id="UP000005240">
    <property type="component" value="Unassembled WGS sequence"/>
</dbReference>